<organism evidence="3 4">
    <name type="scientific">Dechloromonas denitrificans</name>
    <dbReference type="NCBI Taxonomy" id="281362"/>
    <lineage>
        <taxon>Bacteria</taxon>
        <taxon>Pseudomonadati</taxon>
        <taxon>Pseudomonadota</taxon>
        <taxon>Betaproteobacteria</taxon>
        <taxon>Rhodocyclales</taxon>
        <taxon>Azonexaceae</taxon>
        <taxon>Dechloromonas</taxon>
    </lineage>
</organism>
<dbReference type="Pfam" id="PF04892">
    <property type="entry name" value="VanZ"/>
    <property type="match status" value="1"/>
</dbReference>
<keyword evidence="1" id="KW-0472">Membrane</keyword>
<feature type="transmembrane region" description="Helical" evidence="1">
    <location>
        <begin position="12"/>
        <end position="37"/>
    </location>
</feature>
<dbReference type="AlphaFoldDB" id="A0A133XHV3"/>
<feature type="domain" description="VanZ-like" evidence="2">
    <location>
        <begin position="36"/>
        <end position="109"/>
    </location>
</feature>
<evidence type="ECO:0000313" key="3">
    <source>
        <dbReference type="EMBL" id="KXB30530.1"/>
    </source>
</evidence>
<keyword evidence="1" id="KW-0812">Transmembrane</keyword>
<protein>
    <recommendedName>
        <fullName evidence="2">VanZ-like domain-containing protein</fullName>
    </recommendedName>
</protein>
<dbReference type="Proteomes" id="UP000070186">
    <property type="component" value="Unassembled WGS sequence"/>
</dbReference>
<comment type="caution">
    <text evidence="3">The sequence shown here is derived from an EMBL/GenBank/DDBJ whole genome shotgun (WGS) entry which is preliminary data.</text>
</comment>
<feature type="transmembrane region" description="Helical" evidence="1">
    <location>
        <begin position="49"/>
        <end position="76"/>
    </location>
</feature>
<name>A0A133XHV3_9RHOO</name>
<keyword evidence="4" id="KW-1185">Reference proteome</keyword>
<evidence type="ECO:0000259" key="2">
    <source>
        <dbReference type="Pfam" id="PF04892"/>
    </source>
</evidence>
<gene>
    <name evidence="3" type="ORF">AT959_14480</name>
</gene>
<evidence type="ECO:0000256" key="1">
    <source>
        <dbReference type="SAM" id="Phobius"/>
    </source>
</evidence>
<dbReference type="EMBL" id="LODL01000021">
    <property type="protein sequence ID" value="KXB30530.1"/>
    <property type="molecule type" value="Genomic_DNA"/>
</dbReference>
<reference evidence="3 4" key="1">
    <citation type="submission" date="2015-12" db="EMBL/GenBank/DDBJ databases">
        <title>Nitrous oxide reduction kinetics distinguish bacteria harboring typical versus atypical NosZ.</title>
        <authorList>
            <person name="Yoon S."/>
            <person name="Nissen S."/>
            <person name="Park D."/>
            <person name="Sanford R.A."/>
            <person name="Loeffler F.E."/>
        </authorList>
    </citation>
    <scope>NUCLEOTIDE SEQUENCE [LARGE SCALE GENOMIC DNA]</scope>
    <source>
        <strain evidence="3 4">ATCC BAA-841</strain>
    </source>
</reference>
<accession>A0A133XHV3</accession>
<proteinExistence type="predicted"/>
<dbReference type="NCBIfam" id="NF037970">
    <property type="entry name" value="vanZ_1"/>
    <property type="match status" value="1"/>
</dbReference>
<sequence>MAAHPVWVRSRFWLVVAILGVAALFVLGAQPFAVGIVPPPFDKLTHAVAFAILFLVLDSALVMPLWLALCIPLLISAADEFHQLLLPGREPGLGDWLAGLLGVLAAATLRAVWCRR</sequence>
<dbReference type="InterPro" id="IPR006976">
    <property type="entry name" value="VanZ-like"/>
</dbReference>
<keyword evidence="1" id="KW-1133">Transmembrane helix</keyword>
<dbReference type="STRING" id="281362.AT959_14480"/>
<evidence type="ECO:0000313" key="4">
    <source>
        <dbReference type="Proteomes" id="UP000070186"/>
    </source>
</evidence>